<dbReference type="GO" id="GO:0016779">
    <property type="term" value="F:nucleotidyltransferase activity"/>
    <property type="evidence" value="ECO:0007669"/>
    <property type="project" value="UniProtKB-ARBA"/>
</dbReference>
<dbReference type="PANTHER" id="PTHR43777">
    <property type="entry name" value="MOLYBDENUM COFACTOR CYTIDYLYLTRANSFERASE"/>
    <property type="match status" value="1"/>
</dbReference>
<evidence type="ECO:0000313" key="3">
    <source>
        <dbReference type="Proteomes" id="UP000076976"/>
    </source>
</evidence>
<organism evidence="2 3">
    <name type="scientific">Janibacter melonis</name>
    <dbReference type="NCBI Taxonomy" id="262209"/>
    <lineage>
        <taxon>Bacteria</taxon>
        <taxon>Bacillati</taxon>
        <taxon>Actinomycetota</taxon>
        <taxon>Actinomycetes</taxon>
        <taxon>Micrococcales</taxon>
        <taxon>Intrasporangiaceae</taxon>
        <taxon>Janibacter</taxon>
    </lineage>
</organism>
<dbReference type="InterPro" id="IPR029044">
    <property type="entry name" value="Nucleotide-diphossugar_trans"/>
</dbReference>
<dbReference type="AlphaFoldDB" id="A0A176QHG3"/>
<accession>A0A176QHG3</accession>
<dbReference type="PANTHER" id="PTHR43777:SF1">
    <property type="entry name" value="MOLYBDENUM COFACTOR CYTIDYLYLTRANSFERASE"/>
    <property type="match status" value="1"/>
</dbReference>
<reference evidence="2 3" key="1">
    <citation type="submission" date="2016-01" db="EMBL/GenBank/DDBJ databases">
        <title>Janibacter melonis strain CD11_4 genome sequencing and assembly.</title>
        <authorList>
            <person name="Nair G.R."/>
            <person name="Kaur G."/>
            <person name="Chander A.M."/>
            <person name="Mayilraj S."/>
        </authorList>
    </citation>
    <scope>NUCLEOTIDE SEQUENCE [LARGE SCALE GENOMIC DNA]</scope>
    <source>
        <strain evidence="2 3">CD11-4</strain>
    </source>
</reference>
<dbReference type="InterPro" id="IPR025877">
    <property type="entry name" value="MobA-like_NTP_Trfase"/>
</dbReference>
<dbReference type="Pfam" id="PF12804">
    <property type="entry name" value="NTP_transf_3"/>
    <property type="match status" value="1"/>
</dbReference>
<sequence>MGGPKALARTPSGELLLDRAVRTVRAGGCARVVVALGAGADEARAQAQTLAEPGTTVVDVPDHGTGMAASLRSGLGAAEGLDPDAVLITLVDLPDVTPDVVTRVVGEGPHDDALRRATYDGRPGHPVLLGRVHVTPFVESLSGDEGGRRYLVGAGCEGVPCADLATGQDVDTPEQLGRAR</sequence>
<dbReference type="Proteomes" id="UP000076976">
    <property type="component" value="Unassembled WGS sequence"/>
</dbReference>
<dbReference type="Gene3D" id="3.90.550.10">
    <property type="entry name" value="Spore Coat Polysaccharide Biosynthesis Protein SpsA, Chain A"/>
    <property type="match status" value="1"/>
</dbReference>
<evidence type="ECO:0000313" key="2">
    <source>
        <dbReference type="EMBL" id="OAB89068.1"/>
    </source>
</evidence>
<name>A0A176QHG3_9MICO</name>
<protein>
    <recommendedName>
        <fullName evidence="1">MobA-like NTP transferase domain-containing protein</fullName>
    </recommendedName>
</protein>
<dbReference type="STRING" id="262209.AWH69_01340"/>
<keyword evidence="3" id="KW-1185">Reference proteome</keyword>
<dbReference type="SUPFAM" id="SSF53448">
    <property type="entry name" value="Nucleotide-diphospho-sugar transferases"/>
    <property type="match status" value="1"/>
</dbReference>
<feature type="domain" description="MobA-like NTP transferase" evidence="1">
    <location>
        <begin position="1"/>
        <end position="151"/>
    </location>
</feature>
<evidence type="ECO:0000259" key="1">
    <source>
        <dbReference type="Pfam" id="PF12804"/>
    </source>
</evidence>
<comment type="caution">
    <text evidence="2">The sequence shown here is derived from an EMBL/GenBank/DDBJ whole genome shotgun (WGS) entry which is preliminary data.</text>
</comment>
<dbReference type="CDD" id="cd04182">
    <property type="entry name" value="GT_2_like_f"/>
    <property type="match status" value="1"/>
</dbReference>
<dbReference type="EMBL" id="LQZG01000001">
    <property type="protein sequence ID" value="OAB89068.1"/>
    <property type="molecule type" value="Genomic_DNA"/>
</dbReference>
<gene>
    <name evidence="2" type="ORF">AWH69_01340</name>
</gene>
<proteinExistence type="predicted"/>